<keyword evidence="1" id="KW-0808">Transferase</keyword>
<dbReference type="InterPro" id="IPR050426">
    <property type="entry name" value="Glycosyltransferase_28"/>
</dbReference>
<accession>A0A7C9FZK2</accession>
<dbReference type="Pfam" id="PF00201">
    <property type="entry name" value="UDPGT"/>
    <property type="match status" value="1"/>
</dbReference>
<dbReference type="InterPro" id="IPR002213">
    <property type="entry name" value="UDP_glucos_trans"/>
</dbReference>
<dbReference type="Gene3D" id="3.40.50.2000">
    <property type="entry name" value="Glycogen Phosphorylase B"/>
    <property type="match status" value="2"/>
</dbReference>
<keyword evidence="2" id="KW-1185">Reference proteome</keyword>
<name>A0A7C9FZK2_9BACT</name>
<dbReference type="Proteomes" id="UP000479293">
    <property type="component" value="Unassembled WGS sequence"/>
</dbReference>
<dbReference type="CDD" id="cd03784">
    <property type="entry name" value="GT1_Gtf-like"/>
    <property type="match status" value="1"/>
</dbReference>
<dbReference type="GO" id="GO:0017000">
    <property type="term" value="P:antibiotic biosynthetic process"/>
    <property type="evidence" value="ECO:0007669"/>
    <property type="project" value="UniProtKB-ARBA"/>
</dbReference>
<dbReference type="EMBL" id="WHLY01000002">
    <property type="protein sequence ID" value="MPR36853.1"/>
    <property type="molecule type" value="Genomic_DNA"/>
</dbReference>
<dbReference type="AlphaFoldDB" id="A0A7C9FZK2"/>
<reference evidence="1 2" key="1">
    <citation type="submission" date="2019-10" db="EMBL/GenBank/DDBJ databases">
        <title>Draft Genome Sequence of Cytophagaceae sp. SJW1-29.</title>
        <authorList>
            <person name="Choi A."/>
        </authorList>
    </citation>
    <scope>NUCLEOTIDE SEQUENCE [LARGE SCALE GENOMIC DNA]</scope>
    <source>
        <strain evidence="1 2">SJW1-29</strain>
    </source>
</reference>
<sequence length="446" mass="50529">MKKQRILFATMPMDGHFSPLTSLAKHLSDLGHEVRWYVGGHYGQKVTRLGLHHYPFVKAQTVNQENLDVLFPERKNIQGTVARLRFDINQVFLLRGPEFVEDLTMIYNEWPYDLIVHDVAFMGGSLIRELLPIKSVAVGVIPLAESDRNLPPSGLGKIPASGWFERQAQHMLRYLVQDVMFKPCNDLHNQIRRQHGLPAVKGFLFDYAVRSADLYLQSGVPSFEFPRERISPNVRFVGAMLPYQRDRKPSFEYAGKALDARRVILVTQGTVEKDIEKILVPTLKAFQNDPDTLVIATTGGSQTQELRDRFPQEHFIIEDFIDFNSVMPYAHVYVTNGGYGGVMLGLKHNLPIVAAGVHEGKNEIAARVGYCGVGVNLKTETPKANQIHRAVERVLSDITYRQNLRKLSREFDAYRANELATQHIQELFEKSIELVFTNSGSLSVTD</sequence>
<dbReference type="RefSeq" id="WP_152765113.1">
    <property type="nucleotide sequence ID" value="NZ_WHLY01000002.1"/>
</dbReference>
<protein>
    <submittedName>
        <fullName evidence="1">Glycosyltransferase</fullName>
    </submittedName>
</protein>
<organism evidence="1 2">
    <name type="scientific">Salmonirosea aquatica</name>
    <dbReference type="NCBI Taxonomy" id="2654236"/>
    <lineage>
        <taxon>Bacteria</taxon>
        <taxon>Pseudomonadati</taxon>
        <taxon>Bacteroidota</taxon>
        <taxon>Cytophagia</taxon>
        <taxon>Cytophagales</taxon>
        <taxon>Spirosomataceae</taxon>
        <taxon>Salmonirosea</taxon>
    </lineage>
</organism>
<dbReference type="PANTHER" id="PTHR48050">
    <property type="entry name" value="STEROL 3-BETA-GLUCOSYLTRANSFERASE"/>
    <property type="match status" value="1"/>
</dbReference>
<evidence type="ECO:0000313" key="2">
    <source>
        <dbReference type="Proteomes" id="UP000479293"/>
    </source>
</evidence>
<dbReference type="SUPFAM" id="SSF53756">
    <property type="entry name" value="UDP-Glycosyltransferase/glycogen phosphorylase"/>
    <property type="match status" value="1"/>
</dbReference>
<evidence type="ECO:0000313" key="1">
    <source>
        <dbReference type="EMBL" id="MPR36853.1"/>
    </source>
</evidence>
<proteinExistence type="predicted"/>
<gene>
    <name evidence="1" type="ORF">GBK04_26855</name>
</gene>
<dbReference type="PANTHER" id="PTHR48050:SF13">
    <property type="entry name" value="STEROL 3-BETA-GLUCOSYLTRANSFERASE UGT80A2"/>
    <property type="match status" value="1"/>
</dbReference>
<comment type="caution">
    <text evidence="1">The sequence shown here is derived from an EMBL/GenBank/DDBJ whole genome shotgun (WGS) entry which is preliminary data.</text>
</comment>
<dbReference type="GO" id="GO:0008194">
    <property type="term" value="F:UDP-glycosyltransferase activity"/>
    <property type="evidence" value="ECO:0007669"/>
    <property type="project" value="InterPro"/>
</dbReference>